<name>A0A1R3INS1_9ROSI</name>
<evidence type="ECO:0000313" key="2">
    <source>
        <dbReference type="EMBL" id="OMO84206.1"/>
    </source>
</evidence>
<gene>
    <name evidence="2" type="ORF">COLO4_22170</name>
</gene>
<keyword evidence="3" id="KW-1185">Reference proteome</keyword>
<proteinExistence type="predicted"/>
<organism evidence="2 3">
    <name type="scientific">Corchorus olitorius</name>
    <dbReference type="NCBI Taxonomy" id="93759"/>
    <lineage>
        <taxon>Eukaryota</taxon>
        <taxon>Viridiplantae</taxon>
        <taxon>Streptophyta</taxon>
        <taxon>Embryophyta</taxon>
        <taxon>Tracheophyta</taxon>
        <taxon>Spermatophyta</taxon>
        <taxon>Magnoliopsida</taxon>
        <taxon>eudicotyledons</taxon>
        <taxon>Gunneridae</taxon>
        <taxon>Pentapetalae</taxon>
        <taxon>rosids</taxon>
        <taxon>malvids</taxon>
        <taxon>Malvales</taxon>
        <taxon>Malvaceae</taxon>
        <taxon>Grewioideae</taxon>
        <taxon>Apeibeae</taxon>
        <taxon>Corchorus</taxon>
    </lineage>
</organism>
<evidence type="ECO:0000256" key="1">
    <source>
        <dbReference type="SAM" id="MobiDB-lite"/>
    </source>
</evidence>
<reference evidence="3" key="1">
    <citation type="submission" date="2013-09" db="EMBL/GenBank/DDBJ databases">
        <title>Corchorus olitorius genome sequencing.</title>
        <authorList>
            <person name="Alam M."/>
            <person name="Haque M.S."/>
            <person name="Islam M.S."/>
            <person name="Emdad E.M."/>
            <person name="Islam M.M."/>
            <person name="Ahmed B."/>
            <person name="Halim A."/>
            <person name="Hossen Q.M.M."/>
            <person name="Hossain M.Z."/>
            <person name="Ahmed R."/>
            <person name="Khan M.M."/>
            <person name="Islam R."/>
            <person name="Rashid M.M."/>
            <person name="Khan S.A."/>
            <person name="Rahman M.S."/>
            <person name="Alam M."/>
            <person name="Yahiya A.S."/>
            <person name="Khan M.S."/>
            <person name="Azam M.S."/>
            <person name="Haque T."/>
            <person name="Lashkar M.Z.H."/>
            <person name="Akhand A.I."/>
            <person name="Morshed G."/>
            <person name="Roy S."/>
            <person name="Uddin K.S."/>
            <person name="Rabeya T."/>
            <person name="Hossain A.S."/>
            <person name="Chowdhury A."/>
            <person name="Snigdha A.R."/>
            <person name="Mortoza M.S."/>
            <person name="Matin S.A."/>
            <person name="Hoque S.M.E."/>
            <person name="Islam M.K."/>
            <person name="Roy D.K."/>
            <person name="Haider R."/>
            <person name="Moosa M.M."/>
            <person name="Elias S.M."/>
            <person name="Hasan A.M."/>
            <person name="Jahan S."/>
            <person name="Shafiuddin M."/>
            <person name="Mahmood N."/>
            <person name="Shommy N.S."/>
        </authorList>
    </citation>
    <scope>NUCLEOTIDE SEQUENCE [LARGE SCALE GENOMIC DNA]</scope>
    <source>
        <strain evidence="3">cv. O-4</strain>
    </source>
</reference>
<evidence type="ECO:0000313" key="3">
    <source>
        <dbReference type="Proteomes" id="UP000187203"/>
    </source>
</evidence>
<protein>
    <submittedName>
        <fullName evidence="2">Uncharacterized protein</fullName>
    </submittedName>
</protein>
<comment type="caution">
    <text evidence="2">The sequence shown here is derived from an EMBL/GenBank/DDBJ whole genome shotgun (WGS) entry which is preliminary data.</text>
</comment>
<dbReference type="Proteomes" id="UP000187203">
    <property type="component" value="Unassembled WGS sequence"/>
</dbReference>
<feature type="region of interest" description="Disordered" evidence="1">
    <location>
        <begin position="1"/>
        <end position="41"/>
    </location>
</feature>
<dbReference type="EMBL" id="AWUE01017869">
    <property type="protein sequence ID" value="OMO84206.1"/>
    <property type="molecule type" value="Genomic_DNA"/>
</dbReference>
<dbReference type="AlphaFoldDB" id="A0A1R3INS1"/>
<sequence>MGKEGQSGKQGDDRGREHLGLRREQRTPKPNSNSKHAETRSAYAIYCRIVLG</sequence>
<feature type="compositionally biased region" description="Basic and acidic residues" evidence="1">
    <location>
        <begin position="10"/>
        <end position="27"/>
    </location>
</feature>
<accession>A0A1R3INS1</accession>